<evidence type="ECO:0000256" key="4">
    <source>
        <dbReference type="ARBA" id="ARBA00023163"/>
    </source>
</evidence>
<dbReference type="InterPro" id="IPR036388">
    <property type="entry name" value="WH-like_DNA-bd_sf"/>
</dbReference>
<dbReference type="InterPro" id="IPR005119">
    <property type="entry name" value="LysR_subst-bd"/>
</dbReference>
<dbReference type="PANTHER" id="PTHR30419">
    <property type="entry name" value="HTH-TYPE TRANSCRIPTIONAL REGULATOR YBHD"/>
    <property type="match status" value="1"/>
</dbReference>
<dbReference type="SUPFAM" id="SSF46785">
    <property type="entry name" value="Winged helix' DNA-binding domain"/>
    <property type="match status" value="1"/>
</dbReference>
<dbReference type="SUPFAM" id="SSF53850">
    <property type="entry name" value="Periplasmic binding protein-like II"/>
    <property type="match status" value="1"/>
</dbReference>
<proteinExistence type="inferred from homology"/>
<dbReference type="Pfam" id="PF00126">
    <property type="entry name" value="HTH_1"/>
    <property type="match status" value="1"/>
</dbReference>
<dbReference type="RefSeq" id="WP_267845821.1">
    <property type="nucleotide sequence ID" value="NZ_JAPMXC010000001.1"/>
</dbReference>
<keyword evidence="4" id="KW-0804">Transcription</keyword>
<dbReference type="InterPro" id="IPR000847">
    <property type="entry name" value="LysR_HTH_N"/>
</dbReference>
<evidence type="ECO:0000259" key="5">
    <source>
        <dbReference type="PROSITE" id="PS50931"/>
    </source>
</evidence>
<name>A0ABT3ZJ80_9BURK</name>
<dbReference type="Gene3D" id="1.10.10.10">
    <property type="entry name" value="Winged helix-like DNA-binding domain superfamily/Winged helix DNA-binding domain"/>
    <property type="match status" value="1"/>
</dbReference>
<dbReference type="PANTHER" id="PTHR30419:SF14">
    <property type="entry name" value="LYSR FAMILY TRANSCRIPTIONAL REGULATOR"/>
    <property type="match status" value="1"/>
</dbReference>
<keyword evidence="3" id="KW-0238">DNA-binding</keyword>
<evidence type="ECO:0000256" key="1">
    <source>
        <dbReference type="ARBA" id="ARBA00009437"/>
    </source>
</evidence>
<dbReference type="Proteomes" id="UP001082899">
    <property type="component" value="Unassembled WGS sequence"/>
</dbReference>
<comment type="caution">
    <text evidence="6">The sequence shown here is derived from an EMBL/GenBank/DDBJ whole genome shotgun (WGS) entry which is preliminary data.</text>
</comment>
<dbReference type="Gene3D" id="3.40.190.290">
    <property type="match status" value="1"/>
</dbReference>
<evidence type="ECO:0000256" key="2">
    <source>
        <dbReference type="ARBA" id="ARBA00023015"/>
    </source>
</evidence>
<keyword evidence="2" id="KW-0805">Transcription regulation</keyword>
<keyword evidence="7" id="KW-1185">Reference proteome</keyword>
<dbReference type="InterPro" id="IPR036390">
    <property type="entry name" value="WH_DNA-bd_sf"/>
</dbReference>
<protein>
    <submittedName>
        <fullName evidence="6">LysR substrate-binding domain-containing protein</fullName>
    </submittedName>
</protein>
<dbReference type="CDD" id="cd08440">
    <property type="entry name" value="PBP2_LTTR_like_4"/>
    <property type="match status" value="1"/>
</dbReference>
<reference evidence="6" key="1">
    <citation type="submission" date="2022-11" db="EMBL/GenBank/DDBJ databases">
        <title>Robbsia betulipollinis sp. nov., isolated from pollen of birch (Betula pendula).</title>
        <authorList>
            <person name="Shi H."/>
            <person name="Ambika Manirajan B."/>
            <person name="Ratering S."/>
            <person name="Geissler-Plaum R."/>
            <person name="Schnell S."/>
        </authorList>
    </citation>
    <scope>NUCLEOTIDE SEQUENCE</scope>
    <source>
        <strain evidence="6">Bb-Pol-6</strain>
    </source>
</reference>
<dbReference type="PRINTS" id="PR00039">
    <property type="entry name" value="HTHLYSR"/>
</dbReference>
<dbReference type="EMBL" id="JAPMXC010000001">
    <property type="protein sequence ID" value="MCY0386417.1"/>
    <property type="molecule type" value="Genomic_DNA"/>
</dbReference>
<evidence type="ECO:0000256" key="3">
    <source>
        <dbReference type="ARBA" id="ARBA00023125"/>
    </source>
</evidence>
<accession>A0ABT3ZJ80</accession>
<evidence type="ECO:0000313" key="6">
    <source>
        <dbReference type="EMBL" id="MCY0386417.1"/>
    </source>
</evidence>
<sequence>MNVTLRQLRIFVSVARHGSFSRAGDEIGLTQSAVSRGVRELEGELGLRLMDRTTRDVQLTGAGLNLQATAARLLTDLDGALREIREIGEQRRGRVVVAASPTVSARLMPVCLALCEVRYPFVSLVLRDDVQQDVIARVRSGEADFGVIIGPFESEDLIVEDVMRDSFVLICRSDHPLAARTEVDWQALSGIKLVMLDRTSGSRPVIDRLMRQRGVDVHIVQELAQSATVFGLVEAGVGLSVLPSLSLPLPADASLVAIPLVPRGERTIARVRRRARSLSPAADAVWSLVGEWRDGKPVLVPPGKGP</sequence>
<gene>
    <name evidence="6" type="ORF">OVY01_04010</name>
</gene>
<dbReference type="InterPro" id="IPR050950">
    <property type="entry name" value="HTH-type_LysR_regulators"/>
</dbReference>
<dbReference type="Pfam" id="PF03466">
    <property type="entry name" value="LysR_substrate"/>
    <property type="match status" value="1"/>
</dbReference>
<evidence type="ECO:0000313" key="7">
    <source>
        <dbReference type="Proteomes" id="UP001082899"/>
    </source>
</evidence>
<feature type="domain" description="HTH lysR-type" evidence="5">
    <location>
        <begin position="3"/>
        <end position="60"/>
    </location>
</feature>
<organism evidence="6 7">
    <name type="scientific">Robbsia betulipollinis</name>
    <dbReference type="NCBI Taxonomy" id="2981849"/>
    <lineage>
        <taxon>Bacteria</taxon>
        <taxon>Pseudomonadati</taxon>
        <taxon>Pseudomonadota</taxon>
        <taxon>Betaproteobacteria</taxon>
        <taxon>Burkholderiales</taxon>
        <taxon>Burkholderiaceae</taxon>
        <taxon>Robbsia</taxon>
    </lineage>
</organism>
<comment type="similarity">
    <text evidence="1">Belongs to the LysR transcriptional regulatory family.</text>
</comment>
<dbReference type="PROSITE" id="PS50931">
    <property type="entry name" value="HTH_LYSR"/>
    <property type="match status" value="1"/>
</dbReference>